<evidence type="ECO:0000256" key="1">
    <source>
        <dbReference type="ARBA" id="ARBA00023015"/>
    </source>
</evidence>
<keyword evidence="2" id="KW-0238">DNA-binding</keyword>
<dbReference type="EMBL" id="JADBGI010000016">
    <property type="protein sequence ID" value="MBE3000617.1"/>
    <property type="molecule type" value="Genomic_DNA"/>
</dbReference>
<dbReference type="SMART" id="SM00346">
    <property type="entry name" value="HTH_ICLR"/>
    <property type="match status" value="1"/>
</dbReference>
<keyword evidence="3" id="KW-0804">Transcription</keyword>
<organism evidence="6 7">
    <name type="scientific">Nocardiopsis coralli</name>
    <dbReference type="NCBI Taxonomy" id="2772213"/>
    <lineage>
        <taxon>Bacteria</taxon>
        <taxon>Bacillati</taxon>
        <taxon>Actinomycetota</taxon>
        <taxon>Actinomycetes</taxon>
        <taxon>Streptosporangiales</taxon>
        <taxon>Nocardiopsidaceae</taxon>
        <taxon>Nocardiopsis</taxon>
    </lineage>
</organism>
<dbReference type="PANTHER" id="PTHR30136:SF24">
    <property type="entry name" value="HTH-TYPE TRANSCRIPTIONAL REPRESSOR ALLR"/>
    <property type="match status" value="1"/>
</dbReference>
<dbReference type="RefSeq" id="WP_193123225.1">
    <property type="nucleotide sequence ID" value="NZ_JADBGI010000016.1"/>
</dbReference>
<accession>A0ABR9P9V9</accession>
<feature type="domain" description="IclR-ED" evidence="5">
    <location>
        <begin position="72"/>
        <end position="252"/>
    </location>
</feature>
<feature type="domain" description="HTH iclR-type" evidence="4">
    <location>
        <begin position="10"/>
        <end position="71"/>
    </location>
</feature>
<dbReference type="InterPro" id="IPR029016">
    <property type="entry name" value="GAF-like_dom_sf"/>
</dbReference>
<gene>
    <name evidence="6" type="ORF">IDM40_18200</name>
</gene>
<evidence type="ECO:0000313" key="6">
    <source>
        <dbReference type="EMBL" id="MBE3000617.1"/>
    </source>
</evidence>
<protein>
    <submittedName>
        <fullName evidence="6">IclR family transcriptional regulator</fullName>
    </submittedName>
</protein>
<dbReference type="InterPro" id="IPR050707">
    <property type="entry name" value="HTH_MetabolicPath_Reg"/>
</dbReference>
<dbReference type="Gene3D" id="3.30.450.40">
    <property type="match status" value="1"/>
</dbReference>
<dbReference type="Pfam" id="PF09339">
    <property type="entry name" value="HTH_IclR"/>
    <property type="match status" value="1"/>
</dbReference>
<evidence type="ECO:0000256" key="2">
    <source>
        <dbReference type="ARBA" id="ARBA00023125"/>
    </source>
</evidence>
<dbReference type="InterPro" id="IPR014757">
    <property type="entry name" value="Tscrpt_reg_IclR_C"/>
</dbReference>
<dbReference type="SUPFAM" id="SSF55781">
    <property type="entry name" value="GAF domain-like"/>
    <property type="match status" value="1"/>
</dbReference>
<dbReference type="InterPro" id="IPR005471">
    <property type="entry name" value="Tscrpt_reg_IclR_N"/>
</dbReference>
<dbReference type="Pfam" id="PF01614">
    <property type="entry name" value="IclR_C"/>
    <property type="match status" value="1"/>
</dbReference>
<evidence type="ECO:0000313" key="7">
    <source>
        <dbReference type="Proteomes" id="UP000806528"/>
    </source>
</evidence>
<dbReference type="Proteomes" id="UP000806528">
    <property type="component" value="Unassembled WGS sequence"/>
</dbReference>
<dbReference type="PROSITE" id="PS51077">
    <property type="entry name" value="HTH_ICLR"/>
    <property type="match status" value="1"/>
</dbReference>
<dbReference type="InterPro" id="IPR036390">
    <property type="entry name" value="WH_DNA-bd_sf"/>
</dbReference>
<name>A0ABR9P9V9_9ACTN</name>
<dbReference type="SUPFAM" id="SSF46785">
    <property type="entry name" value="Winged helix' DNA-binding domain"/>
    <property type="match status" value="1"/>
</dbReference>
<dbReference type="PROSITE" id="PS51078">
    <property type="entry name" value="ICLR_ED"/>
    <property type="match status" value="1"/>
</dbReference>
<dbReference type="Gene3D" id="1.10.10.10">
    <property type="entry name" value="Winged helix-like DNA-binding domain superfamily/Winged helix DNA-binding domain"/>
    <property type="match status" value="1"/>
</dbReference>
<sequence>MPSMRTDDDRSVTARALDLLGALTPERPSATLAELARAAGLAPATAHRLVGELLSWGALERGADGRYRVGLRLWRTGLLAPVADRLRERALPYMQDLYEITRENIHLAVRDGDHALYVEKLAGHRSVPVLSRVGERLPLHTTGVGKALLAWSGPDHVQAYCARGLEARTRHTITEGGRLARDLRRAVEREYASTHEEMTLGSCSVAVPVRPDRQAPPVAALGIVVHSVRADLQRLVPALRVAATGLGRRLAEDPDPGVPGRPG</sequence>
<evidence type="ECO:0000259" key="4">
    <source>
        <dbReference type="PROSITE" id="PS51077"/>
    </source>
</evidence>
<evidence type="ECO:0000259" key="5">
    <source>
        <dbReference type="PROSITE" id="PS51078"/>
    </source>
</evidence>
<comment type="caution">
    <text evidence="6">The sequence shown here is derived from an EMBL/GenBank/DDBJ whole genome shotgun (WGS) entry which is preliminary data.</text>
</comment>
<keyword evidence="1" id="KW-0805">Transcription regulation</keyword>
<proteinExistence type="predicted"/>
<reference evidence="6 7" key="1">
    <citation type="submission" date="2020-09" db="EMBL/GenBank/DDBJ databases">
        <title>Diversity and distribution of actinomycetes associated with coral in the coast of Hainan.</title>
        <authorList>
            <person name="Li F."/>
        </authorList>
    </citation>
    <scope>NUCLEOTIDE SEQUENCE [LARGE SCALE GENOMIC DNA]</scope>
    <source>
        <strain evidence="6 7">HNM0947</strain>
    </source>
</reference>
<dbReference type="InterPro" id="IPR036388">
    <property type="entry name" value="WH-like_DNA-bd_sf"/>
</dbReference>
<evidence type="ECO:0000256" key="3">
    <source>
        <dbReference type="ARBA" id="ARBA00023163"/>
    </source>
</evidence>
<keyword evidence="7" id="KW-1185">Reference proteome</keyword>
<dbReference type="PANTHER" id="PTHR30136">
    <property type="entry name" value="HELIX-TURN-HELIX TRANSCRIPTIONAL REGULATOR, ICLR FAMILY"/>
    <property type="match status" value="1"/>
</dbReference>